<dbReference type="Proteomes" id="UP000586704">
    <property type="component" value="Unassembled WGS sequence"/>
</dbReference>
<name>A0A7L4NN56_9AVES</name>
<keyword evidence="3" id="KW-0391">Immunity</keyword>
<dbReference type="AlphaFoldDB" id="A0A7L4NN56"/>
<evidence type="ECO:0000259" key="10">
    <source>
        <dbReference type="SMART" id="SM00921"/>
    </source>
</evidence>
<evidence type="ECO:0000256" key="5">
    <source>
        <dbReference type="ARBA" id="ARBA00023130"/>
    </source>
</evidence>
<organism evidence="11 12">
    <name type="scientific">Ceyx cyanopectus</name>
    <name type="common">Indigo-banded kingfisher</name>
    <dbReference type="NCBI Taxonomy" id="390723"/>
    <lineage>
        <taxon>Eukaryota</taxon>
        <taxon>Metazoa</taxon>
        <taxon>Chordata</taxon>
        <taxon>Craniata</taxon>
        <taxon>Vertebrata</taxon>
        <taxon>Euteleostomi</taxon>
        <taxon>Archelosauria</taxon>
        <taxon>Archosauria</taxon>
        <taxon>Dinosauria</taxon>
        <taxon>Saurischia</taxon>
        <taxon>Theropoda</taxon>
        <taxon>Coelurosauria</taxon>
        <taxon>Aves</taxon>
        <taxon>Neognathae</taxon>
        <taxon>Neoaves</taxon>
        <taxon>Telluraves</taxon>
        <taxon>Coraciimorphae</taxon>
        <taxon>Coraciiformes</taxon>
        <taxon>Alcedinidae</taxon>
        <taxon>Ceyx</taxon>
    </lineage>
</organism>
<dbReference type="Gene3D" id="3.10.320.10">
    <property type="entry name" value="Class II Histocompatibility Antigen, M Beta Chain, Chain B, domain 1"/>
    <property type="match status" value="1"/>
</dbReference>
<evidence type="ECO:0000256" key="1">
    <source>
        <dbReference type="ARBA" id="ARBA00004479"/>
    </source>
</evidence>
<evidence type="ECO:0000256" key="7">
    <source>
        <dbReference type="ARBA" id="ARBA00023157"/>
    </source>
</evidence>
<dbReference type="PANTHER" id="PTHR19944:SF99">
    <property type="entry name" value="HLA CLASS II HISTOCOMPATIBILITY ANTIGEN, DRB1 BETA CHAIN"/>
    <property type="match status" value="1"/>
</dbReference>
<sequence>SPDRSPAQTGVFLEMNKFECQYLNGSERVRFLHRYIHNREQYTHFDSDVGLFVADTPLGEPQAEYMNSLTEYMEQEQDYVDTFCRHNYEVATPSVVQR</sequence>
<evidence type="ECO:0000256" key="9">
    <source>
        <dbReference type="ARBA" id="ARBA00023182"/>
    </source>
</evidence>
<dbReference type="InterPro" id="IPR000353">
    <property type="entry name" value="MHC_II_b_N"/>
</dbReference>
<dbReference type="EMBL" id="VYZU01093064">
    <property type="protein sequence ID" value="NXY91557.1"/>
    <property type="molecule type" value="Genomic_DNA"/>
</dbReference>
<feature type="non-terminal residue" evidence="11">
    <location>
        <position position="98"/>
    </location>
</feature>
<evidence type="ECO:0000256" key="4">
    <source>
        <dbReference type="ARBA" id="ARBA00022989"/>
    </source>
</evidence>
<dbReference type="InterPro" id="IPR011162">
    <property type="entry name" value="MHC_I/II-like_Ag-recog"/>
</dbReference>
<dbReference type="SMART" id="SM00921">
    <property type="entry name" value="MHC_II_beta"/>
    <property type="match status" value="1"/>
</dbReference>
<dbReference type="InterPro" id="IPR014745">
    <property type="entry name" value="MHC_II_a/b_N"/>
</dbReference>
<keyword evidence="5" id="KW-1064">Adaptive immunity</keyword>
<accession>A0A7L4NN56</accession>
<dbReference type="GO" id="GO:0002250">
    <property type="term" value="P:adaptive immune response"/>
    <property type="evidence" value="ECO:0007669"/>
    <property type="project" value="UniProtKB-KW"/>
</dbReference>
<evidence type="ECO:0000256" key="8">
    <source>
        <dbReference type="ARBA" id="ARBA00023180"/>
    </source>
</evidence>
<keyword evidence="4" id="KW-1133">Transmembrane helix</keyword>
<comment type="subcellular location">
    <subcellularLocation>
        <location evidence="1">Membrane</location>
        <topology evidence="1">Single-pass type I membrane protein</topology>
    </subcellularLocation>
</comment>
<evidence type="ECO:0000256" key="2">
    <source>
        <dbReference type="ARBA" id="ARBA00022692"/>
    </source>
</evidence>
<keyword evidence="2" id="KW-0812">Transmembrane</keyword>
<reference evidence="11 12" key="1">
    <citation type="submission" date="2020-02" db="EMBL/GenBank/DDBJ databases">
        <title>Bird 10,000 Genomes (B10K) Project - Family phase.</title>
        <authorList>
            <person name="Zhang G."/>
        </authorList>
    </citation>
    <scope>NUCLEOTIDE SEQUENCE [LARGE SCALE GENOMIC DNA]</scope>
    <source>
        <strain evidence="11">B10K-DU-013-51</strain>
        <tissue evidence="11">Mixed tissue sample</tissue>
    </source>
</reference>
<dbReference type="Pfam" id="PF00969">
    <property type="entry name" value="MHC_II_beta"/>
    <property type="match status" value="1"/>
</dbReference>
<evidence type="ECO:0000313" key="12">
    <source>
        <dbReference type="Proteomes" id="UP000586704"/>
    </source>
</evidence>
<dbReference type="OrthoDB" id="10043043at2759"/>
<feature type="non-terminal residue" evidence="11">
    <location>
        <position position="1"/>
    </location>
</feature>
<gene>
    <name evidence="11" type="primary">Hb2l</name>
    <name evidence="11" type="ORF">CEYCYA_R12631</name>
</gene>
<dbReference type="FunFam" id="3.10.320.10:FF:000001">
    <property type="entry name" value="HLA class II histocompatibility antigen, DRB1-1 beta chain"/>
    <property type="match status" value="1"/>
</dbReference>
<proteinExistence type="predicted"/>
<dbReference type="SUPFAM" id="SSF54452">
    <property type="entry name" value="MHC antigen-recognition domain"/>
    <property type="match status" value="1"/>
</dbReference>
<evidence type="ECO:0000256" key="3">
    <source>
        <dbReference type="ARBA" id="ARBA00022859"/>
    </source>
</evidence>
<dbReference type="GO" id="GO:0042613">
    <property type="term" value="C:MHC class II protein complex"/>
    <property type="evidence" value="ECO:0007669"/>
    <property type="project" value="UniProtKB-KW"/>
</dbReference>
<keyword evidence="12" id="KW-1185">Reference proteome</keyword>
<dbReference type="GO" id="GO:0002504">
    <property type="term" value="P:antigen processing and presentation of peptide or polysaccharide antigen via MHC class II"/>
    <property type="evidence" value="ECO:0007669"/>
    <property type="project" value="UniProtKB-KW"/>
</dbReference>
<keyword evidence="8" id="KW-0325">Glycoprotein</keyword>
<dbReference type="InterPro" id="IPR050160">
    <property type="entry name" value="MHC/Immunoglobulin"/>
</dbReference>
<keyword evidence="6" id="KW-0472">Membrane</keyword>
<comment type="caution">
    <text evidence="11">The sequence shown here is derived from an EMBL/GenBank/DDBJ whole genome shotgun (WGS) entry which is preliminary data.</text>
</comment>
<dbReference type="PANTHER" id="PTHR19944">
    <property type="entry name" value="MHC CLASS II-RELATED"/>
    <property type="match status" value="1"/>
</dbReference>
<keyword evidence="9" id="KW-0491">MHC II</keyword>
<evidence type="ECO:0000256" key="6">
    <source>
        <dbReference type="ARBA" id="ARBA00023136"/>
    </source>
</evidence>
<protein>
    <submittedName>
        <fullName evidence="11">HB2L protein</fullName>
    </submittedName>
</protein>
<keyword evidence="7" id="KW-1015">Disulfide bond</keyword>
<evidence type="ECO:0000313" key="11">
    <source>
        <dbReference type="EMBL" id="NXY91557.1"/>
    </source>
</evidence>
<feature type="domain" description="MHC class II beta chain N-terminal" evidence="10">
    <location>
        <begin position="18"/>
        <end position="92"/>
    </location>
</feature>